<dbReference type="EMBL" id="JN885999">
    <property type="protein sequence ID" value="AEX63148.1"/>
    <property type="molecule type" value="Genomic_DNA"/>
</dbReference>
<proteinExistence type="predicted"/>
<evidence type="ECO:0008006" key="2">
    <source>
        <dbReference type="Google" id="ProtNLM"/>
    </source>
</evidence>
<accession>H2EF83</accession>
<evidence type="ECO:0000313" key="1">
    <source>
        <dbReference type="EMBL" id="AEX63148.1"/>
    </source>
</evidence>
<protein>
    <recommendedName>
        <fullName evidence="2">Ankyrin repeat protein</fullName>
    </recommendedName>
</protein>
<reference evidence="1" key="1">
    <citation type="submission" date="2011-10" db="EMBL/GenBank/DDBJ databases">
        <title>Provirophages and transpovirons: unique mobilome of giant viruses.</title>
        <authorList>
            <person name="Desnues C."/>
            <person name="LaScola B."/>
            <person name="Yutin N."/>
            <person name="Fournous G."/>
            <person name="Koonin E."/>
            <person name="Raoult D."/>
        </authorList>
    </citation>
    <scope>NUCLEOTIDE SEQUENCE</scope>
    <source>
        <strain evidence="1">Mv13-mv</strain>
    </source>
</reference>
<name>H2EF83_9VIRU</name>
<gene>
    <name evidence="1" type="ORF">mv_L946</name>
</gene>
<sequence>MEYNKLDEINKYFNKDLFSAINLNYDSVKIYKYLYENKEYEYIDQCKNKCFRSLLYFSMRAYESIINTDSIYQFITGNANCIDDLAICLLSAHVKRNDLILLLQSKGFDFSIDIYHNNDNCFIDMDNPIKNSLYQIFVKDPVFNYISRINIYVIKELIENGLKYNYRFNLSNFISNEIIQIFLDFDFFTNALGYEDLLVKYLCQNIENISDNIVNQIISKGISINNLIKNQLSYFVIEIFDYNPSEKINLLIKYDFTHFDRLLVIACIHNKFNILEILFSNGYELNEECIGILIKKHDINILNFLIKHKINLSTYYPKINNDKLFIINKLEELGLNKDIFSKIMFDNLYCK</sequence>
<organism evidence="1">
    <name type="scientific">Moumouvirus sp. 'Monve'</name>
    <dbReference type="NCBI Taxonomy" id="1128131"/>
    <lineage>
        <taxon>Viruses</taxon>
        <taxon>Varidnaviria</taxon>
        <taxon>Bamfordvirae</taxon>
        <taxon>Nucleocytoviricota</taxon>
        <taxon>Megaviricetes</taxon>
        <taxon>Imitervirales</taxon>
        <taxon>Mimiviridae</taxon>
        <taxon>Megamimivirinae</taxon>
        <taxon>Moumouvirus</taxon>
    </lineage>
</organism>